<keyword evidence="2" id="KW-1185">Reference proteome</keyword>
<dbReference type="EMBL" id="JAAPAO010000018">
    <property type="protein sequence ID" value="KAF4677201.1"/>
    <property type="molecule type" value="Genomic_DNA"/>
</dbReference>
<protein>
    <submittedName>
        <fullName evidence="1">Uncharacterized protein</fullName>
    </submittedName>
</protein>
<comment type="caution">
    <text evidence="1">The sequence shown here is derived from an EMBL/GenBank/DDBJ whole genome shotgun (WGS) entry which is preliminary data.</text>
</comment>
<evidence type="ECO:0000313" key="2">
    <source>
        <dbReference type="Proteomes" id="UP000591131"/>
    </source>
</evidence>
<accession>A0A7J6N2H8</accession>
<sequence length="364" mass="41138">MDRVIIYVVASNADPTNIVILYRSEVEDDLVHFKNVANKHLSTCMKIKSYTDSALTPGSDGIGCIAVNMKISIWVLDLYSAVVLHRTYNHSSDGLNYIVATKDWEIFMSLTSYSFFRYCTMRTVTCDPFLTEKSDTVLPDRIPDCLWSHTRVAFPTRIGQDDECYLQRVFNYAAADTVNRELLGVMWDCEVVSLPMADFEEDPTERAGVTHISSSCIIKTDEKAGFFGIEFLDIDFATSDCDLAKVFILCTYALNDGKVYFRNKANETLSKDMNIKYRKGCALIPGSGGIACVAVYMGDNDRFFDDESMFLNEWIGIWVVDPYSGIVLYRTDGYSANSVIVATRDWEIFMILAANRDPWDDDDG</sequence>
<reference evidence="1 2" key="1">
    <citation type="submission" date="2020-04" db="EMBL/GenBank/DDBJ databases">
        <title>Perkinsus chesapeaki whole genome sequence.</title>
        <authorList>
            <person name="Bogema D.R."/>
        </authorList>
    </citation>
    <scope>NUCLEOTIDE SEQUENCE [LARGE SCALE GENOMIC DNA]</scope>
    <source>
        <strain evidence="1">ATCC PRA-425</strain>
    </source>
</reference>
<evidence type="ECO:0000313" key="1">
    <source>
        <dbReference type="EMBL" id="KAF4677201.1"/>
    </source>
</evidence>
<proteinExistence type="predicted"/>
<name>A0A7J6N2H8_PERCH</name>
<organism evidence="1 2">
    <name type="scientific">Perkinsus chesapeaki</name>
    <name type="common">Clam parasite</name>
    <name type="synonym">Perkinsus andrewsi</name>
    <dbReference type="NCBI Taxonomy" id="330153"/>
    <lineage>
        <taxon>Eukaryota</taxon>
        <taxon>Sar</taxon>
        <taxon>Alveolata</taxon>
        <taxon>Perkinsozoa</taxon>
        <taxon>Perkinsea</taxon>
        <taxon>Perkinsida</taxon>
        <taxon>Perkinsidae</taxon>
        <taxon>Perkinsus</taxon>
    </lineage>
</organism>
<dbReference type="AlphaFoldDB" id="A0A7J6N2H8"/>
<dbReference type="Proteomes" id="UP000591131">
    <property type="component" value="Unassembled WGS sequence"/>
</dbReference>
<gene>
    <name evidence="1" type="ORF">FOL47_002764</name>
</gene>